<dbReference type="EMBL" id="LAZR01002066">
    <property type="protein sequence ID" value="KKN35058.1"/>
    <property type="molecule type" value="Genomic_DNA"/>
</dbReference>
<accession>A0A0F9T0P3</accession>
<comment type="caution">
    <text evidence="1">The sequence shown here is derived from an EMBL/GenBank/DDBJ whole genome shotgun (WGS) entry which is preliminary data.</text>
</comment>
<proteinExistence type="predicted"/>
<name>A0A0F9T0P3_9ZZZZ</name>
<gene>
    <name evidence="1" type="ORF">LCGC14_0787390</name>
</gene>
<protein>
    <submittedName>
        <fullName evidence="1">Uncharacterized protein</fullName>
    </submittedName>
</protein>
<organism evidence="1">
    <name type="scientific">marine sediment metagenome</name>
    <dbReference type="NCBI Taxonomy" id="412755"/>
    <lineage>
        <taxon>unclassified sequences</taxon>
        <taxon>metagenomes</taxon>
        <taxon>ecological metagenomes</taxon>
    </lineage>
</organism>
<reference evidence="1" key="1">
    <citation type="journal article" date="2015" name="Nature">
        <title>Complex archaea that bridge the gap between prokaryotes and eukaryotes.</title>
        <authorList>
            <person name="Spang A."/>
            <person name="Saw J.H."/>
            <person name="Jorgensen S.L."/>
            <person name="Zaremba-Niedzwiedzka K."/>
            <person name="Martijn J."/>
            <person name="Lind A.E."/>
            <person name="van Eijk R."/>
            <person name="Schleper C."/>
            <person name="Guy L."/>
            <person name="Ettema T.J."/>
        </authorList>
    </citation>
    <scope>NUCLEOTIDE SEQUENCE</scope>
</reference>
<evidence type="ECO:0000313" key="1">
    <source>
        <dbReference type="EMBL" id="KKN35058.1"/>
    </source>
</evidence>
<dbReference type="AlphaFoldDB" id="A0A0F9T0P3"/>
<sequence length="50" mass="6064">MPLDNQVLRIFVKNIKIPTIDIIKLKEIFYKAFKIFFFKHIEKQELKGLN</sequence>